<dbReference type="GO" id="GO:0016705">
    <property type="term" value="F:oxidoreductase activity, acting on paired donors, with incorporation or reduction of molecular oxygen"/>
    <property type="evidence" value="ECO:0007669"/>
    <property type="project" value="InterPro"/>
</dbReference>
<comment type="cofactor">
    <cofactor evidence="6">
        <name>heme</name>
        <dbReference type="ChEBI" id="CHEBI:30413"/>
    </cofactor>
</comment>
<evidence type="ECO:0000256" key="3">
    <source>
        <dbReference type="ARBA" id="ARBA00023002"/>
    </source>
</evidence>
<evidence type="ECO:0000313" key="8">
    <source>
        <dbReference type="Proteomes" id="UP000319160"/>
    </source>
</evidence>
<keyword evidence="6" id="KW-0349">Heme</keyword>
<dbReference type="GO" id="GO:0020037">
    <property type="term" value="F:heme binding"/>
    <property type="evidence" value="ECO:0007669"/>
    <property type="project" value="InterPro"/>
</dbReference>
<dbReference type="PRINTS" id="PR00385">
    <property type="entry name" value="P450"/>
</dbReference>
<evidence type="ECO:0000313" key="7">
    <source>
        <dbReference type="EMBL" id="TRX96316.1"/>
    </source>
</evidence>
<sequence length="424" mass="48164">MIVLSSDQAVKDLLDRRSGIYSSRPDMYLSHNIEYGETWRMLRGIVHNSLNIKASRAYVPYQDLENKAMLLGFLEQPARFFDHLRRYTNSISTQVIFGFRTLDIDDPKLEQLIHGFEKWSELAGSQTAALLDVFPIFRYLPDAILPTKRYARKLHEKELDLYAGHYLTAKRKLKEGNSKPCVCADIVRAQDEFKFSDGLAGYLSGSLLEAGSDTSASTLIGFIQALLIFPEVPKLAQAEIDRVCGDRMPDLNDLPDLPYIRGCIKESMRWMPTAILGIPHATTRDDEYLGYHIPKGAGVVLNVCRWAHDNQTSAEAANNRDASKRDQFVFGAGRRLCQGMHIADRNLFLAISRLLWAFDFERPIDPSTGPFDAVINPRSELKAEAIRVEWAKMTQLLDDDLQWKTVPEGLVWRDYEPDEAKASF</sequence>
<proteinExistence type="inferred from homology"/>
<comment type="similarity">
    <text evidence="1">Belongs to the cytochrome P450 family.</text>
</comment>
<dbReference type="Pfam" id="PF00067">
    <property type="entry name" value="p450"/>
    <property type="match status" value="1"/>
</dbReference>
<name>A0A553I7Y6_9PEZI</name>
<dbReference type="SUPFAM" id="SSF48264">
    <property type="entry name" value="Cytochrome P450"/>
    <property type="match status" value="1"/>
</dbReference>
<dbReference type="InterPro" id="IPR002401">
    <property type="entry name" value="Cyt_P450_E_grp-I"/>
</dbReference>
<dbReference type="GO" id="GO:0005506">
    <property type="term" value="F:iron ion binding"/>
    <property type="evidence" value="ECO:0007669"/>
    <property type="project" value="InterPro"/>
</dbReference>
<dbReference type="PRINTS" id="PR00463">
    <property type="entry name" value="EP450I"/>
</dbReference>
<dbReference type="CDD" id="cd11065">
    <property type="entry name" value="CYP64-like"/>
    <property type="match status" value="1"/>
</dbReference>
<dbReference type="InterPro" id="IPR036396">
    <property type="entry name" value="Cyt_P450_sf"/>
</dbReference>
<dbReference type="EMBL" id="VFLP01000011">
    <property type="protein sequence ID" value="TRX96316.1"/>
    <property type="molecule type" value="Genomic_DNA"/>
</dbReference>
<dbReference type="PANTHER" id="PTHR46300">
    <property type="entry name" value="P450, PUTATIVE (EUROFUNG)-RELATED-RELATED"/>
    <property type="match status" value="1"/>
</dbReference>
<evidence type="ECO:0000256" key="5">
    <source>
        <dbReference type="ARBA" id="ARBA00023033"/>
    </source>
</evidence>
<feature type="binding site" description="axial binding residue" evidence="6">
    <location>
        <position position="337"/>
    </location>
    <ligand>
        <name>heme</name>
        <dbReference type="ChEBI" id="CHEBI:30413"/>
    </ligand>
    <ligandPart>
        <name>Fe</name>
        <dbReference type="ChEBI" id="CHEBI:18248"/>
    </ligandPart>
</feature>
<dbReference type="InterPro" id="IPR050364">
    <property type="entry name" value="Cytochrome_P450_fung"/>
</dbReference>
<keyword evidence="4 6" id="KW-0408">Iron</keyword>
<dbReference type="InterPro" id="IPR001128">
    <property type="entry name" value="Cyt_P450"/>
</dbReference>
<dbReference type="PANTHER" id="PTHR46300:SF2">
    <property type="entry name" value="CYTOCHROME P450 MONOOXYGENASE ALNH-RELATED"/>
    <property type="match status" value="1"/>
</dbReference>
<evidence type="ECO:0000256" key="6">
    <source>
        <dbReference type="PIRSR" id="PIRSR602401-1"/>
    </source>
</evidence>
<protein>
    <recommendedName>
        <fullName evidence="9">Cytochrome P450</fullName>
    </recommendedName>
</protein>
<keyword evidence="3" id="KW-0560">Oxidoreductase</keyword>
<dbReference type="OrthoDB" id="1055148at2759"/>
<dbReference type="Gene3D" id="1.10.630.10">
    <property type="entry name" value="Cytochrome P450"/>
    <property type="match status" value="1"/>
</dbReference>
<gene>
    <name evidence="7" type="ORF">FHL15_002588</name>
</gene>
<organism evidence="7 8">
    <name type="scientific">Xylaria flabelliformis</name>
    <dbReference type="NCBI Taxonomy" id="2512241"/>
    <lineage>
        <taxon>Eukaryota</taxon>
        <taxon>Fungi</taxon>
        <taxon>Dikarya</taxon>
        <taxon>Ascomycota</taxon>
        <taxon>Pezizomycotina</taxon>
        <taxon>Sordariomycetes</taxon>
        <taxon>Xylariomycetidae</taxon>
        <taxon>Xylariales</taxon>
        <taxon>Xylariaceae</taxon>
        <taxon>Xylaria</taxon>
    </lineage>
</organism>
<evidence type="ECO:0000256" key="1">
    <source>
        <dbReference type="ARBA" id="ARBA00010617"/>
    </source>
</evidence>
<keyword evidence="8" id="KW-1185">Reference proteome</keyword>
<keyword evidence="2 6" id="KW-0479">Metal-binding</keyword>
<dbReference type="Proteomes" id="UP000319160">
    <property type="component" value="Unassembled WGS sequence"/>
</dbReference>
<dbReference type="AlphaFoldDB" id="A0A553I7Y6"/>
<keyword evidence="5" id="KW-0503">Monooxygenase</keyword>
<comment type="caution">
    <text evidence="7">The sequence shown here is derived from an EMBL/GenBank/DDBJ whole genome shotgun (WGS) entry which is preliminary data.</text>
</comment>
<dbReference type="GO" id="GO:0004497">
    <property type="term" value="F:monooxygenase activity"/>
    <property type="evidence" value="ECO:0007669"/>
    <property type="project" value="UniProtKB-KW"/>
</dbReference>
<accession>A0A553I7Y6</accession>
<evidence type="ECO:0000256" key="4">
    <source>
        <dbReference type="ARBA" id="ARBA00023004"/>
    </source>
</evidence>
<evidence type="ECO:0000256" key="2">
    <source>
        <dbReference type="ARBA" id="ARBA00022723"/>
    </source>
</evidence>
<evidence type="ECO:0008006" key="9">
    <source>
        <dbReference type="Google" id="ProtNLM"/>
    </source>
</evidence>
<reference evidence="8" key="1">
    <citation type="submission" date="2019-06" db="EMBL/GenBank/DDBJ databases">
        <title>Draft genome sequence of the griseofulvin-producing fungus Xylaria cubensis strain G536.</title>
        <authorList>
            <person name="Mead M.E."/>
            <person name="Raja H.A."/>
            <person name="Steenwyk J.L."/>
            <person name="Knowles S.L."/>
            <person name="Oberlies N.H."/>
            <person name="Rokas A."/>
        </authorList>
    </citation>
    <scope>NUCLEOTIDE SEQUENCE [LARGE SCALE GENOMIC DNA]</scope>
    <source>
        <strain evidence="8">G536</strain>
    </source>
</reference>
<dbReference type="STRING" id="2512241.A0A553I7Y6"/>